<dbReference type="Proteomes" id="UP000053127">
    <property type="component" value="Unassembled WGS sequence"/>
</dbReference>
<dbReference type="InterPro" id="IPR044925">
    <property type="entry name" value="His-Me_finger_sf"/>
</dbReference>
<evidence type="ECO:0008006" key="3">
    <source>
        <dbReference type="Google" id="ProtNLM"/>
    </source>
</evidence>
<reference evidence="1 2" key="1">
    <citation type="submission" date="2015-10" db="EMBL/GenBank/DDBJ databases">
        <title>Draft genome sequence of Streptomyces yokosukanensis DSM 40224, type strain for the species Streptomyces yokosukanensis.</title>
        <authorList>
            <person name="Ruckert C."/>
            <person name="Winkler A."/>
            <person name="Kalinowski J."/>
            <person name="Kampfer P."/>
            <person name="Glaeser S."/>
        </authorList>
    </citation>
    <scope>NUCLEOTIDE SEQUENCE [LARGE SCALE GENOMIC DNA]</scope>
    <source>
        <strain evidence="1 2">DSM 40224</strain>
    </source>
</reference>
<dbReference type="InterPro" id="IPR004211">
    <property type="entry name" value="Endonuclease_7"/>
</dbReference>
<protein>
    <recommendedName>
        <fullName evidence="3">Recombination endonuclease VII</fullName>
    </recommendedName>
</protein>
<dbReference type="InterPro" id="IPR038563">
    <property type="entry name" value="Endonuclease_7_sf"/>
</dbReference>
<comment type="caution">
    <text evidence="1">The sequence shown here is derived from an EMBL/GenBank/DDBJ whole genome shotgun (WGS) entry which is preliminary data.</text>
</comment>
<dbReference type="EMBL" id="LMWN01000035">
    <property type="protein sequence ID" value="KUN03186.1"/>
    <property type="molecule type" value="Genomic_DNA"/>
</dbReference>
<organism evidence="1 2">
    <name type="scientific">Streptomyces yokosukanensis</name>
    <dbReference type="NCBI Taxonomy" id="67386"/>
    <lineage>
        <taxon>Bacteria</taxon>
        <taxon>Bacillati</taxon>
        <taxon>Actinomycetota</taxon>
        <taxon>Actinomycetes</taxon>
        <taxon>Kitasatosporales</taxon>
        <taxon>Streptomycetaceae</taxon>
        <taxon>Streptomyces</taxon>
    </lineage>
</organism>
<sequence>MRLRRNYGISADHYDSMLAAQGGGCAICRVAPGEGTSLAVDHDHACCPGRKKSCGECLRGLLCEDCNRVLGMFRDDPARFESAIGYLARGRS</sequence>
<dbReference type="OrthoDB" id="581550at2"/>
<dbReference type="SUPFAM" id="SSF54060">
    <property type="entry name" value="His-Me finger endonucleases"/>
    <property type="match status" value="1"/>
</dbReference>
<keyword evidence="2" id="KW-1185">Reference proteome</keyword>
<name>A0A101P1H7_9ACTN</name>
<dbReference type="RefSeq" id="WP_079071474.1">
    <property type="nucleotide sequence ID" value="NZ_KQ948215.1"/>
</dbReference>
<dbReference type="AlphaFoldDB" id="A0A101P1H7"/>
<dbReference type="STRING" id="67386.AQI95_24675"/>
<gene>
    <name evidence="1" type="ORF">AQI95_24675</name>
</gene>
<accession>A0A101P1H7</accession>
<evidence type="ECO:0000313" key="1">
    <source>
        <dbReference type="EMBL" id="KUN03186.1"/>
    </source>
</evidence>
<evidence type="ECO:0000313" key="2">
    <source>
        <dbReference type="Proteomes" id="UP000053127"/>
    </source>
</evidence>
<dbReference type="Gene3D" id="3.40.1800.10">
    <property type="entry name" value="His-Me finger endonucleases"/>
    <property type="match status" value="1"/>
</dbReference>
<dbReference type="Pfam" id="PF02945">
    <property type="entry name" value="Endonuclease_7"/>
    <property type="match status" value="1"/>
</dbReference>
<proteinExistence type="predicted"/>